<dbReference type="AlphaFoldDB" id="A0A3P8RX02"/>
<proteinExistence type="predicted"/>
<dbReference type="GO" id="GO:0008284">
    <property type="term" value="P:positive regulation of cell population proliferation"/>
    <property type="evidence" value="ECO:0007669"/>
    <property type="project" value="TreeGrafter"/>
</dbReference>
<dbReference type="Proteomes" id="UP000265080">
    <property type="component" value="Chromosome 17"/>
</dbReference>
<reference evidence="2 3" key="1">
    <citation type="submission" date="2018-03" db="EMBL/GenBank/DDBJ databases">
        <title>Finding Nemo's genes: A chromosome-scale reference assembly of the genome of the orange clownfish Amphiprion percula.</title>
        <authorList>
            <person name="Lehmann R."/>
        </authorList>
    </citation>
    <scope>NUCLEOTIDE SEQUENCE</scope>
</reference>
<dbReference type="InterPro" id="IPR009079">
    <property type="entry name" value="4_helix_cytokine-like_core"/>
</dbReference>
<organism evidence="2 3">
    <name type="scientific">Amphiprion percula</name>
    <name type="common">Orange clownfish</name>
    <name type="synonym">Lutjanus percula</name>
    <dbReference type="NCBI Taxonomy" id="161767"/>
    <lineage>
        <taxon>Eukaryota</taxon>
        <taxon>Metazoa</taxon>
        <taxon>Chordata</taxon>
        <taxon>Craniata</taxon>
        <taxon>Vertebrata</taxon>
        <taxon>Euteleostomi</taxon>
        <taxon>Actinopterygii</taxon>
        <taxon>Neopterygii</taxon>
        <taxon>Teleostei</taxon>
        <taxon>Neoteleostei</taxon>
        <taxon>Acanthomorphata</taxon>
        <taxon>Ovalentaria</taxon>
        <taxon>Pomacentridae</taxon>
        <taxon>Amphiprion</taxon>
    </lineage>
</organism>
<dbReference type="GO" id="GO:0008083">
    <property type="term" value="F:growth factor activity"/>
    <property type="evidence" value="ECO:0007669"/>
    <property type="project" value="TreeGrafter"/>
</dbReference>
<dbReference type="GO" id="GO:0043410">
    <property type="term" value="P:positive regulation of MAPK cascade"/>
    <property type="evidence" value="ECO:0007669"/>
    <property type="project" value="TreeGrafter"/>
</dbReference>
<reference evidence="2" key="2">
    <citation type="submission" date="2025-08" db="UniProtKB">
        <authorList>
            <consortium name="Ensembl"/>
        </authorList>
    </citation>
    <scope>IDENTIFICATION</scope>
</reference>
<reference evidence="2" key="3">
    <citation type="submission" date="2025-09" db="UniProtKB">
        <authorList>
            <consortium name="Ensembl"/>
        </authorList>
    </citation>
    <scope>IDENTIFICATION</scope>
</reference>
<keyword evidence="1" id="KW-1133">Transmembrane helix</keyword>
<dbReference type="GeneTree" id="ENSGT00390000007165"/>
<dbReference type="OMA" id="MIHQVES"/>
<dbReference type="PANTHER" id="PTHR16922">
    <property type="entry name" value="INTERLEUKIN 11"/>
    <property type="match status" value="1"/>
</dbReference>
<dbReference type="Gene3D" id="1.20.1250.10">
    <property type="match status" value="1"/>
</dbReference>
<feature type="transmembrane region" description="Helical" evidence="1">
    <location>
        <begin position="21"/>
        <end position="47"/>
    </location>
</feature>
<sequence>MLHIFRGNVEQKQIRGKNHHFSLFSLHLFLVSAVIYGSASFLLYLLLLAELLVHSSGRPAHISPLCGMFGSMIPQVDRLMNSSKRLHDLTKEELVNFAAVEHRLHSLPHIQHTAAYFSSLKVNESLSQLFSYSQSFKLHVDWLKTAKENMSLSVQWAESSSIHLQQLSNLVNTSLHQIGADVPQSTPPSLPDVSTAFDALKFSVELSERLEAFCNWSKRVLRHLQRLSRCPRH</sequence>
<name>A0A3P8RX02_AMPPE</name>
<accession>A0A3P8RX02</accession>
<evidence type="ECO:0008006" key="4">
    <source>
        <dbReference type="Google" id="ProtNLM"/>
    </source>
</evidence>
<dbReference type="Ensembl" id="ENSAPET00000004756.1">
    <property type="protein sequence ID" value="ENSAPEP00000004631.1"/>
    <property type="gene ID" value="ENSAPEG00000003317.1"/>
</dbReference>
<dbReference type="PRINTS" id="PR01944">
    <property type="entry name" value="INTLKN11FISH"/>
</dbReference>
<dbReference type="GO" id="GO:0005737">
    <property type="term" value="C:cytoplasm"/>
    <property type="evidence" value="ECO:0007669"/>
    <property type="project" value="TreeGrafter"/>
</dbReference>
<dbReference type="Pfam" id="PF07400">
    <property type="entry name" value="IL11"/>
    <property type="match status" value="1"/>
</dbReference>
<dbReference type="SUPFAM" id="SSF47266">
    <property type="entry name" value="4-helical cytokines"/>
    <property type="match status" value="1"/>
</dbReference>
<dbReference type="PANTHER" id="PTHR16922:SF0">
    <property type="entry name" value="INTERLEUKIN-11"/>
    <property type="match status" value="1"/>
</dbReference>
<keyword evidence="1" id="KW-0812">Transmembrane</keyword>
<evidence type="ECO:0000313" key="2">
    <source>
        <dbReference type="Ensembl" id="ENSAPEP00000004631.1"/>
    </source>
</evidence>
<dbReference type="GO" id="GO:0005125">
    <property type="term" value="F:cytokine activity"/>
    <property type="evidence" value="ECO:0007669"/>
    <property type="project" value="TreeGrafter"/>
</dbReference>
<keyword evidence="3" id="KW-1185">Reference proteome</keyword>
<evidence type="ECO:0000313" key="3">
    <source>
        <dbReference type="Proteomes" id="UP000265080"/>
    </source>
</evidence>
<dbReference type="InterPro" id="IPR020438">
    <property type="entry name" value="IL-11"/>
</dbReference>
<protein>
    <recommendedName>
        <fullName evidence="4">Interleukin 11a</fullName>
    </recommendedName>
</protein>
<keyword evidence="1" id="KW-0472">Membrane</keyword>
<evidence type="ECO:0000256" key="1">
    <source>
        <dbReference type="SAM" id="Phobius"/>
    </source>
</evidence>
<dbReference type="InterPro" id="IPR022356">
    <property type="entry name" value="IL-11_fish"/>
</dbReference>